<evidence type="ECO:0000259" key="2">
    <source>
        <dbReference type="Pfam" id="PF07331"/>
    </source>
</evidence>
<proteinExistence type="predicted"/>
<dbReference type="AlphaFoldDB" id="A0A0S6WBR7"/>
<dbReference type="HOGENOM" id="CLU_1623895_0_0_0"/>
<name>A0A0S6WBR7_VECG1</name>
<keyword evidence="4" id="KW-1185">Reference proteome</keyword>
<reference evidence="3 4" key="1">
    <citation type="journal article" date="2015" name="PeerJ">
        <title>First genomic representation of candidate bacterial phylum KSB3 points to enhanced environmental sensing as a trigger of wastewater bulking.</title>
        <authorList>
            <person name="Sekiguchi Y."/>
            <person name="Ohashi A."/>
            <person name="Parks D.H."/>
            <person name="Yamauchi T."/>
            <person name="Tyson G.W."/>
            <person name="Hugenholtz P."/>
        </authorList>
    </citation>
    <scope>NUCLEOTIDE SEQUENCE [LARGE SCALE GENOMIC DNA]</scope>
</reference>
<evidence type="ECO:0000313" key="4">
    <source>
        <dbReference type="Proteomes" id="UP000030661"/>
    </source>
</evidence>
<dbReference type="eggNOG" id="ENOG502ZG4H">
    <property type="taxonomic scope" value="Bacteria"/>
</dbReference>
<dbReference type="EMBL" id="DF820463">
    <property type="protein sequence ID" value="GAK55102.1"/>
    <property type="molecule type" value="Genomic_DNA"/>
</dbReference>
<organism evidence="3 4">
    <name type="scientific">Vecturithrix granuli</name>
    <dbReference type="NCBI Taxonomy" id="1499967"/>
    <lineage>
        <taxon>Bacteria</taxon>
        <taxon>Candidatus Moduliflexota</taxon>
        <taxon>Candidatus Vecturitrichia</taxon>
        <taxon>Candidatus Vecturitrichales</taxon>
        <taxon>Candidatus Vecturitrichaceae</taxon>
        <taxon>Candidatus Vecturithrix</taxon>
    </lineage>
</organism>
<dbReference type="STRING" id="1499967.U27_01933"/>
<accession>A0A0S6WBR7</accession>
<feature type="transmembrane region" description="Helical" evidence="1">
    <location>
        <begin position="14"/>
        <end position="34"/>
    </location>
</feature>
<evidence type="ECO:0000313" key="3">
    <source>
        <dbReference type="EMBL" id="GAK55102.1"/>
    </source>
</evidence>
<protein>
    <recommendedName>
        <fullName evidence="2">DUF1468 domain-containing protein</fullName>
    </recommendedName>
</protein>
<feature type="transmembrane region" description="Helical" evidence="1">
    <location>
        <begin position="129"/>
        <end position="149"/>
    </location>
</feature>
<dbReference type="Proteomes" id="UP000030661">
    <property type="component" value="Unassembled WGS sequence"/>
</dbReference>
<dbReference type="Pfam" id="PF07331">
    <property type="entry name" value="TctB"/>
    <property type="match status" value="1"/>
</dbReference>
<feature type="transmembrane region" description="Helical" evidence="1">
    <location>
        <begin position="46"/>
        <end position="69"/>
    </location>
</feature>
<sequence length="163" mass="17910">MSQPLNQASRLHDLLAACLGGLAVVVLISAPWQVDTSGPDPFYKGPLIFPLLALGLMILASLPAVWRLMKPPEGASWQLDDAGMPLKTIVVLGFLILFPAGLVLIGLEATSWGFLFSLLYYLGYRSSRTLILVPLIVTGLLVLIFKYVLDVFFPTPLLMELWR</sequence>
<dbReference type="InterPro" id="IPR009936">
    <property type="entry name" value="DUF1468"/>
</dbReference>
<evidence type="ECO:0000256" key="1">
    <source>
        <dbReference type="SAM" id="Phobius"/>
    </source>
</evidence>
<gene>
    <name evidence="3" type="ORF">U27_01933</name>
</gene>
<keyword evidence="1" id="KW-0472">Membrane</keyword>
<keyword evidence="1" id="KW-0812">Transmembrane</keyword>
<feature type="transmembrane region" description="Helical" evidence="1">
    <location>
        <begin position="89"/>
        <end position="122"/>
    </location>
</feature>
<feature type="domain" description="DUF1468" evidence="2">
    <location>
        <begin position="21"/>
        <end position="154"/>
    </location>
</feature>
<keyword evidence="1" id="KW-1133">Transmembrane helix</keyword>